<accession>A0A0R1V2E0</accession>
<proteinExistence type="predicted"/>
<evidence type="ECO:0000313" key="2">
    <source>
        <dbReference type="Proteomes" id="UP000051166"/>
    </source>
</evidence>
<keyword evidence="2" id="KW-1185">Reference proteome</keyword>
<dbReference type="InterPro" id="IPR014054">
    <property type="entry name" value="Phage_regulatory_Rha"/>
</dbReference>
<comment type="caution">
    <text evidence="1">The sequence shown here is derived from an EMBL/GenBank/DDBJ whole genome shotgun (WGS) entry which is preliminary data.</text>
</comment>
<dbReference type="Proteomes" id="UP000051166">
    <property type="component" value="Unassembled WGS sequence"/>
</dbReference>
<dbReference type="AlphaFoldDB" id="A0A0R1V2E0"/>
<protein>
    <submittedName>
        <fullName evidence="1">Prophage Lp4 protein 3, phage family repressor</fullName>
    </submittedName>
</protein>
<organism evidence="1 2">
    <name type="scientific">Liquorilactobacillus satsumensis DSM 16230 = JCM 12392</name>
    <dbReference type="NCBI Taxonomy" id="1423801"/>
    <lineage>
        <taxon>Bacteria</taxon>
        <taxon>Bacillati</taxon>
        <taxon>Bacillota</taxon>
        <taxon>Bacilli</taxon>
        <taxon>Lactobacillales</taxon>
        <taxon>Lactobacillaceae</taxon>
        <taxon>Liquorilactobacillus</taxon>
    </lineage>
</organism>
<dbReference type="RefSeq" id="WP_056960196.1">
    <property type="nucleotide sequence ID" value="NZ_AZFQ01000023.1"/>
</dbReference>
<dbReference type="PATRIC" id="fig|1423801.4.peg.90"/>
<dbReference type="GeneID" id="98307556"/>
<dbReference type="EMBL" id="AZFQ01000023">
    <property type="protein sequence ID" value="KRL99767.1"/>
    <property type="molecule type" value="Genomic_DNA"/>
</dbReference>
<gene>
    <name evidence="1" type="ORF">FD50_GL000089</name>
</gene>
<sequence length="230" mass="26165">MNNQLVFVKDLSLNAVPFTTDEIIAEYSGNSLHATKQMIRNHQKEIEKFGVLAFEMRKPIKGSKGGRPVKKYSLNREQATFLITLLDNTEQVVQFKFNLVKQFFAKDKELQERQIKREAGKLTTSIMNDAIKAREDLDSHAFTYFNQLVYKTTLGKNVTQIKRERGVPKSTPATEYLSAAELNKVNLMKQKIAVLLELGMEYQAIKALITGAGIKALMVNKTQHRAREEA</sequence>
<reference evidence="1 2" key="1">
    <citation type="journal article" date="2015" name="Genome Announc.">
        <title>Expanding the biotechnology potential of lactobacilli through comparative genomics of 213 strains and associated genera.</title>
        <authorList>
            <person name="Sun Z."/>
            <person name="Harris H.M."/>
            <person name="McCann A."/>
            <person name="Guo C."/>
            <person name="Argimon S."/>
            <person name="Zhang W."/>
            <person name="Yang X."/>
            <person name="Jeffery I.B."/>
            <person name="Cooney J.C."/>
            <person name="Kagawa T.F."/>
            <person name="Liu W."/>
            <person name="Song Y."/>
            <person name="Salvetti E."/>
            <person name="Wrobel A."/>
            <person name="Rasinkangas P."/>
            <person name="Parkhill J."/>
            <person name="Rea M.C."/>
            <person name="O'Sullivan O."/>
            <person name="Ritari J."/>
            <person name="Douillard F.P."/>
            <person name="Paul Ross R."/>
            <person name="Yang R."/>
            <person name="Briner A.E."/>
            <person name="Felis G.E."/>
            <person name="de Vos W.M."/>
            <person name="Barrangou R."/>
            <person name="Klaenhammer T.R."/>
            <person name="Caufield P.W."/>
            <person name="Cui Y."/>
            <person name="Zhang H."/>
            <person name="O'Toole P.W."/>
        </authorList>
    </citation>
    <scope>NUCLEOTIDE SEQUENCE [LARGE SCALE GENOMIC DNA]</scope>
    <source>
        <strain evidence="1 2">DSM 16230</strain>
    </source>
</reference>
<dbReference type="STRING" id="1423801.FD50_GL000089"/>
<name>A0A0R1V2E0_9LACO</name>
<dbReference type="Pfam" id="PF09669">
    <property type="entry name" value="Phage_pRha"/>
    <property type="match status" value="1"/>
</dbReference>
<evidence type="ECO:0000313" key="1">
    <source>
        <dbReference type="EMBL" id="KRL99767.1"/>
    </source>
</evidence>